<feature type="compositionally biased region" description="Polar residues" evidence="1">
    <location>
        <begin position="703"/>
        <end position="719"/>
    </location>
</feature>
<accession>A0AAN6PEH6</accession>
<gene>
    <name evidence="2" type="ORF">C8A01DRAFT_16530</name>
</gene>
<proteinExistence type="predicted"/>
<organism evidence="2 3">
    <name type="scientific">Parachaetomium inaequale</name>
    <dbReference type="NCBI Taxonomy" id="2588326"/>
    <lineage>
        <taxon>Eukaryota</taxon>
        <taxon>Fungi</taxon>
        <taxon>Dikarya</taxon>
        <taxon>Ascomycota</taxon>
        <taxon>Pezizomycotina</taxon>
        <taxon>Sordariomycetes</taxon>
        <taxon>Sordariomycetidae</taxon>
        <taxon>Sordariales</taxon>
        <taxon>Chaetomiaceae</taxon>
        <taxon>Parachaetomium</taxon>
    </lineage>
</organism>
<evidence type="ECO:0000313" key="3">
    <source>
        <dbReference type="Proteomes" id="UP001303115"/>
    </source>
</evidence>
<feature type="compositionally biased region" description="Basic and acidic residues" evidence="1">
    <location>
        <begin position="46"/>
        <end position="104"/>
    </location>
</feature>
<dbReference type="AlphaFoldDB" id="A0AAN6PEH6"/>
<sequence>MAPRHQHTFTLVPNPVGGMQGLMSRNASNALQSDKPPMTSKQAQKLYRESTRGPRLSRAEQRRLEREEQDRIRRELDKEKAANRARALREKKKDKERLAIEEKRRKGLPLVSARPSQDTIARFVRGNGMGKKRDAVGEKVGLPAVREEAEDDRSGAEDQKMFAQTAGANESKRRRLDNGFQDGNHTGTKAVARPEGRDHITVEQGKENRDPKSAPNGVDISDKAVDLLGGKDSAEEPQAPAEEPVDAKNPWETSRPEEKKRTEAKITPAEKTGAEEVKPGAPDSRLSPAGNMARVNPSKAVSEALTKGTPTNPPAIPPVRQRTSPQGVQGQAMAKVAIPKPLPRGLALSPLPKTPINKQEQTPNPPPRSVPPPQQRQNPPKPAPAQQTPARKVLQETTNSSNRIRPVPGTDSASKFASPYKPALATPQRLVPTTGPAFRQPRPQTPAGGLQKPHFLPPHLRSAAARQRPASPASANKPQSRSHDDFLSAPPTSTQLFVMSHIDDGDLFPSPTQEARELRGDPPPAAAGPPKPSHTPSRMPAPVAGFATKSASRPRPLTRQVARVTAPMAPPPCPAVTKPATGKPVAVKPATVTKLNEAVEIPFLISTQDLFFSSQDLRDVEEPTTTPCKIGGTGGNNKPPPFKPRVQQRPSPLSRSLAPKTVQPTAPQSRTKAPAFAGKQLPTAASVTRRPHQACEKGDRCPEQTSVPKNQQTAENNSVPPACPNSPKGKAGPLSVAPLRPPSPEKPRFFSPSGTRAEVFLALGRSRKTHQEEEKRRLAERAGQQGKNNSLGFGQSPGQQEKHLPSKRPETAPGVAKGSAHRHTPPLPQEPRAANSQTESTAQHKAAAPDDQPTALDTASQETDYGDPELDSVDFDDLIITTN</sequence>
<dbReference type="EMBL" id="MU854399">
    <property type="protein sequence ID" value="KAK4039467.1"/>
    <property type="molecule type" value="Genomic_DNA"/>
</dbReference>
<evidence type="ECO:0000256" key="1">
    <source>
        <dbReference type="SAM" id="MobiDB-lite"/>
    </source>
</evidence>
<feature type="compositionally biased region" description="Pro residues" evidence="1">
    <location>
        <begin position="521"/>
        <end position="533"/>
    </location>
</feature>
<feature type="compositionally biased region" description="Basic and acidic residues" evidence="1">
    <location>
        <begin position="769"/>
        <end position="780"/>
    </location>
</feature>
<protein>
    <submittedName>
        <fullName evidence="2">Uncharacterized protein</fullName>
    </submittedName>
</protein>
<feature type="compositionally biased region" description="Basic and acidic residues" evidence="1">
    <location>
        <begin position="800"/>
        <end position="810"/>
    </location>
</feature>
<feature type="region of interest" description="Disordered" evidence="1">
    <location>
        <begin position="1"/>
        <end position="584"/>
    </location>
</feature>
<feature type="compositionally biased region" description="Basic and acidic residues" evidence="1">
    <location>
        <begin position="192"/>
        <end position="212"/>
    </location>
</feature>
<evidence type="ECO:0000313" key="2">
    <source>
        <dbReference type="EMBL" id="KAK4039467.1"/>
    </source>
</evidence>
<feature type="compositionally biased region" description="Pro residues" evidence="1">
    <location>
        <begin position="363"/>
        <end position="383"/>
    </location>
</feature>
<feature type="compositionally biased region" description="Polar residues" evidence="1">
    <location>
        <begin position="23"/>
        <end position="32"/>
    </location>
</feature>
<keyword evidence="3" id="KW-1185">Reference proteome</keyword>
<dbReference type="Proteomes" id="UP001303115">
    <property type="component" value="Unassembled WGS sequence"/>
</dbReference>
<reference evidence="3" key="1">
    <citation type="journal article" date="2023" name="Mol. Phylogenet. Evol.">
        <title>Genome-scale phylogeny and comparative genomics of the fungal order Sordariales.</title>
        <authorList>
            <person name="Hensen N."/>
            <person name="Bonometti L."/>
            <person name="Westerberg I."/>
            <person name="Brannstrom I.O."/>
            <person name="Guillou S."/>
            <person name="Cros-Aarteil S."/>
            <person name="Calhoun S."/>
            <person name="Haridas S."/>
            <person name="Kuo A."/>
            <person name="Mondo S."/>
            <person name="Pangilinan J."/>
            <person name="Riley R."/>
            <person name="LaButti K."/>
            <person name="Andreopoulos B."/>
            <person name="Lipzen A."/>
            <person name="Chen C."/>
            <person name="Yan M."/>
            <person name="Daum C."/>
            <person name="Ng V."/>
            <person name="Clum A."/>
            <person name="Steindorff A."/>
            <person name="Ohm R.A."/>
            <person name="Martin F."/>
            <person name="Silar P."/>
            <person name="Natvig D.O."/>
            <person name="Lalanne C."/>
            <person name="Gautier V."/>
            <person name="Ament-Velasquez S.L."/>
            <person name="Kruys A."/>
            <person name="Hutchinson M.I."/>
            <person name="Powell A.J."/>
            <person name="Barry K."/>
            <person name="Miller A.N."/>
            <person name="Grigoriev I.V."/>
            <person name="Debuchy R."/>
            <person name="Gladieux P."/>
            <person name="Hiltunen Thoren M."/>
            <person name="Johannesson H."/>
        </authorList>
    </citation>
    <scope>NUCLEOTIDE SEQUENCE [LARGE SCALE GENOMIC DNA]</scope>
    <source>
        <strain evidence="3">CBS 284.82</strain>
    </source>
</reference>
<name>A0AAN6PEH6_9PEZI</name>
<feature type="compositionally biased region" description="Low complexity" evidence="1">
    <location>
        <begin position="461"/>
        <end position="475"/>
    </location>
</feature>
<feature type="compositionally biased region" description="Basic and acidic residues" evidence="1">
    <location>
        <begin position="693"/>
        <end position="702"/>
    </location>
</feature>
<comment type="caution">
    <text evidence="2">The sequence shown here is derived from an EMBL/GenBank/DDBJ whole genome shotgun (WGS) entry which is preliminary data.</text>
</comment>
<feature type="compositionally biased region" description="Polar residues" evidence="1">
    <location>
        <begin position="834"/>
        <end position="843"/>
    </location>
</feature>
<feature type="compositionally biased region" description="Acidic residues" evidence="1">
    <location>
        <begin position="864"/>
        <end position="877"/>
    </location>
</feature>
<feature type="compositionally biased region" description="Polar residues" evidence="1">
    <location>
        <begin position="785"/>
        <end position="799"/>
    </location>
</feature>
<feature type="compositionally biased region" description="Basic and acidic residues" evidence="1">
    <location>
        <begin position="254"/>
        <end position="264"/>
    </location>
</feature>
<feature type="compositionally biased region" description="Polar residues" evidence="1">
    <location>
        <begin position="662"/>
        <end position="671"/>
    </location>
</feature>
<feature type="region of interest" description="Disordered" evidence="1">
    <location>
        <begin position="619"/>
        <end position="883"/>
    </location>
</feature>